<dbReference type="InterPro" id="IPR036278">
    <property type="entry name" value="Sialidase_sf"/>
</dbReference>
<dbReference type="Proteomes" id="UP000198104">
    <property type="component" value="Unassembled WGS sequence"/>
</dbReference>
<accession>A0A254Q0W1</accession>
<gene>
    <name evidence="1" type="ORF">CBI30_02740</name>
</gene>
<dbReference type="SUPFAM" id="SSF50939">
    <property type="entry name" value="Sialidases"/>
    <property type="match status" value="1"/>
</dbReference>
<dbReference type="Gene3D" id="2.120.10.10">
    <property type="match status" value="2"/>
</dbReference>
<evidence type="ECO:0000313" key="1">
    <source>
        <dbReference type="EMBL" id="OWS72128.1"/>
    </source>
</evidence>
<dbReference type="AlphaFoldDB" id="A0A254Q0W1"/>
<comment type="caution">
    <text evidence="1">The sequence shown here is derived from an EMBL/GenBank/DDBJ whole genome shotgun (WGS) entry which is preliminary data.</text>
</comment>
<proteinExistence type="predicted"/>
<dbReference type="RefSeq" id="WP_088526802.1">
    <property type="nucleotide sequence ID" value="NZ_NGUO01000004.1"/>
</dbReference>
<dbReference type="CDD" id="cd15482">
    <property type="entry name" value="Sialidase_non-viral"/>
    <property type="match status" value="1"/>
</dbReference>
<keyword evidence="2" id="KW-1185">Reference proteome</keyword>
<reference evidence="1 2" key="1">
    <citation type="submission" date="2017-05" db="EMBL/GenBank/DDBJ databases">
        <title>Polynucleobacter sp. MWH-K35W1 isolated from the permanently anoxic monimolimnion of a meromictic lake.</title>
        <authorList>
            <person name="Hahn M.W."/>
        </authorList>
    </citation>
    <scope>NUCLEOTIDE SEQUENCE [LARGE SCALE GENOMIC DNA]</scope>
    <source>
        <strain evidence="1 2">MWH-K35W1</strain>
    </source>
</reference>
<name>A0A254Q0W1_9BURK</name>
<protein>
    <recommendedName>
        <fullName evidence="3">Sialidase domain-containing protein</fullName>
    </recommendedName>
</protein>
<dbReference type="EMBL" id="NGUO01000004">
    <property type="protein sequence ID" value="OWS72128.1"/>
    <property type="molecule type" value="Genomic_DNA"/>
</dbReference>
<sequence length="401" mass="42848">MSLLGFFSNVWAQMDHSSHSVVGAPVKPSVACQGSGLDCSNAATPFLTGSGKLLLAWTGGGVVSVAQSDDLGKTFSTAVKIAEHGKSLDAGSDARPQIVSDSQGKVFLAYAFFKDSNWNAQINTARSVDGGATFTTPESLIQDSSSQRFPSVLIRPDGSIFIAWIDKRLVAAAKRGSVKKLGGSIAYSFSSDQGRTFRGERIANESSCECCRIGAALDAAYDPVIIYRAIFPGGIRDHATQIITSRGAEPIRRVSDDQWKTDACPHHGPSIAVSSSGKIHVAWFTQGETRSGVFYANSSNQGRSYAKPTRIGADGANVSRPYLLAVGNTVYLVWKEFNGKSSTVYFKQSMDDGGTWSAPQAISETSGYSDHPLLISQGNAVFLSWLTRVDGYQFIKIGSPK</sequence>
<evidence type="ECO:0000313" key="2">
    <source>
        <dbReference type="Proteomes" id="UP000198104"/>
    </source>
</evidence>
<evidence type="ECO:0008006" key="3">
    <source>
        <dbReference type="Google" id="ProtNLM"/>
    </source>
</evidence>
<organism evidence="1 2">
    <name type="scientific">Polynucleobacter aenigmaticus</name>
    <dbReference type="NCBI Taxonomy" id="1743164"/>
    <lineage>
        <taxon>Bacteria</taxon>
        <taxon>Pseudomonadati</taxon>
        <taxon>Pseudomonadota</taxon>
        <taxon>Betaproteobacteria</taxon>
        <taxon>Burkholderiales</taxon>
        <taxon>Burkholderiaceae</taxon>
        <taxon>Polynucleobacter</taxon>
    </lineage>
</organism>